<dbReference type="AlphaFoldDB" id="A0A918U9V3"/>
<organism evidence="1 2">
    <name type="scientific">Streptomyces minutiscleroticus</name>
    <dbReference type="NCBI Taxonomy" id="68238"/>
    <lineage>
        <taxon>Bacteria</taxon>
        <taxon>Bacillati</taxon>
        <taxon>Actinomycetota</taxon>
        <taxon>Actinomycetes</taxon>
        <taxon>Kitasatosporales</taxon>
        <taxon>Streptomycetaceae</taxon>
        <taxon>Streptomyces</taxon>
    </lineage>
</organism>
<accession>A0A918U9V3</accession>
<gene>
    <name evidence="1" type="ORF">GCM10010358_79460</name>
</gene>
<dbReference type="EMBL" id="BMVU01000103">
    <property type="protein sequence ID" value="GGY15700.1"/>
    <property type="molecule type" value="Genomic_DNA"/>
</dbReference>
<reference evidence="1" key="2">
    <citation type="submission" date="2020-09" db="EMBL/GenBank/DDBJ databases">
        <authorList>
            <person name="Sun Q."/>
            <person name="Ohkuma M."/>
        </authorList>
    </citation>
    <scope>NUCLEOTIDE SEQUENCE</scope>
    <source>
        <strain evidence="1">JCM 4790</strain>
    </source>
</reference>
<evidence type="ECO:0000313" key="2">
    <source>
        <dbReference type="Proteomes" id="UP000619244"/>
    </source>
</evidence>
<comment type="caution">
    <text evidence="1">The sequence shown here is derived from an EMBL/GenBank/DDBJ whole genome shotgun (WGS) entry which is preliminary data.</text>
</comment>
<evidence type="ECO:0000313" key="1">
    <source>
        <dbReference type="EMBL" id="GGY15700.1"/>
    </source>
</evidence>
<sequence>MSTSHLCHNPVNRPKKTLLFCTNMLASVPSVRTGALAIGGVRATSTVPAGAGSRAFDGGAVLYVEGHPCGCGEQSTENFLDARCGGHPR</sequence>
<reference evidence="1" key="1">
    <citation type="journal article" date="2014" name="Int. J. Syst. Evol. Microbiol.">
        <title>Complete genome sequence of Corynebacterium casei LMG S-19264T (=DSM 44701T), isolated from a smear-ripened cheese.</title>
        <authorList>
            <consortium name="US DOE Joint Genome Institute (JGI-PGF)"/>
            <person name="Walter F."/>
            <person name="Albersmeier A."/>
            <person name="Kalinowski J."/>
            <person name="Ruckert C."/>
        </authorList>
    </citation>
    <scope>NUCLEOTIDE SEQUENCE</scope>
    <source>
        <strain evidence="1">JCM 4790</strain>
    </source>
</reference>
<keyword evidence="2" id="KW-1185">Reference proteome</keyword>
<protein>
    <submittedName>
        <fullName evidence="1">Uncharacterized protein</fullName>
    </submittedName>
</protein>
<name>A0A918U9V3_9ACTN</name>
<dbReference type="Proteomes" id="UP000619244">
    <property type="component" value="Unassembled WGS sequence"/>
</dbReference>
<proteinExistence type="predicted"/>